<gene>
    <name evidence="9 12" type="primary">ispE</name>
    <name evidence="13" type="ORF">B9R14_02725</name>
    <name evidence="12" type="ORF">HVS_00175</name>
</gene>
<dbReference type="Pfam" id="PF00288">
    <property type="entry name" value="GHMP_kinases_N"/>
    <property type="match status" value="1"/>
</dbReference>
<dbReference type="PANTHER" id="PTHR43527">
    <property type="entry name" value="4-DIPHOSPHOCYTIDYL-2-C-METHYL-D-ERYTHRITOL KINASE, CHLOROPLASTIC"/>
    <property type="match status" value="1"/>
</dbReference>
<keyword evidence="9" id="KW-0414">Isoprene biosynthesis</keyword>
<evidence type="ECO:0000256" key="1">
    <source>
        <dbReference type="ARBA" id="ARBA00009684"/>
    </source>
</evidence>
<dbReference type="UniPathway" id="UPA00056">
    <property type="reaction ID" value="UER00094"/>
</dbReference>
<dbReference type="Gene3D" id="3.30.230.10">
    <property type="match status" value="1"/>
</dbReference>
<evidence type="ECO:0000256" key="9">
    <source>
        <dbReference type="HAMAP-Rule" id="MF_00061"/>
    </source>
</evidence>
<dbReference type="Gene3D" id="3.30.70.890">
    <property type="entry name" value="GHMP kinase, C-terminal domain"/>
    <property type="match status" value="1"/>
</dbReference>
<protein>
    <recommendedName>
        <fullName evidence="3 9">4-diphosphocytidyl-2-C-methyl-D-erythritol kinase</fullName>
        <shortName evidence="9">CMK</shortName>
        <ecNumber evidence="2 9">2.7.1.148</ecNumber>
    </recommendedName>
    <alternativeName>
        <fullName evidence="8 9">4-(cytidine-5'-diphospho)-2-C-methyl-D-erythritol kinase</fullName>
    </alternativeName>
</protein>
<dbReference type="EMBL" id="CP025197">
    <property type="protein sequence ID" value="AUG56025.1"/>
    <property type="molecule type" value="Genomic_DNA"/>
</dbReference>
<evidence type="ECO:0000256" key="5">
    <source>
        <dbReference type="ARBA" id="ARBA00022741"/>
    </source>
</evidence>
<evidence type="ECO:0000256" key="3">
    <source>
        <dbReference type="ARBA" id="ARBA00017473"/>
    </source>
</evidence>
<dbReference type="SUPFAM" id="SSF54211">
    <property type="entry name" value="Ribosomal protein S5 domain 2-like"/>
    <property type="match status" value="1"/>
</dbReference>
<evidence type="ECO:0000313" key="13">
    <source>
        <dbReference type="EMBL" id="PQQ68234.1"/>
    </source>
</evidence>
<sequence length="291" mass="32018">MNNILLKANAKINLSLDVLGKRDDGYHEVKMIMQSINLHDDVYIEITDDYTDDGIYISCNKPWIPTGSGNIAYKAAKLIKKKYEIKKGIKIKIIKNIPVSAGLAGGSTDAAAVIKGINKLFSLNLDNKEMMELGKTIGADVPFCITGGTVLSEGIGEVLTPVRSFRNVNIVLVKPKVSVSTAWVYKNLDLNNISERPDIPLILDAIEREDIGCVAKNMKNVLEAVTAKKHQVIEEIKEKLINFGALGSMMSGSGPTVFGIFENKEKARLAYVKMKNSKCECFMAETLCEEM</sequence>
<dbReference type="PIRSF" id="PIRSF010376">
    <property type="entry name" value="IspE"/>
    <property type="match status" value="1"/>
</dbReference>
<accession>A0A2K9EA67</accession>
<dbReference type="EC" id="2.7.1.148" evidence="2 9"/>
<evidence type="ECO:0000256" key="4">
    <source>
        <dbReference type="ARBA" id="ARBA00022679"/>
    </source>
</evidence>
<dbReference type="HAMAP" id="MF_00061">
    <property type="entry name" value="IspE"/>
    <property type="match status" value="1"/>
</dbReference>
<dbReference type="GO" id="GO:0019288">
    <property type="term" value="P:isopentenyl diphosphate biosynthetic process, methylerythritol 4-phosphate pathway"/>
    <property type="evidence" value="ECO:0007669"/>
    <property type="project" value="UniProtKB-UniRule"/>
</dbReference>
<dbReference type="InterPro" id="IPR014721">
    <property type="entry name" value="Ribsml_uS5_D2-typ_fold_subgr"/>
</dbReference>
<dbReference type="InterPro" id="IPR036554">
    <property type="entry name" value="GHMP_kinase_C_sf"/>
</dbReference>
<evidence type="ECO:0000313" key="12">
    <source>
        <dbReference type="EMBL" id="AUG56025.1"/>
    </source>
</evidence>
<dbReference type="OrthoDB" id="9809438at2"/>
<dbReference type="KEGG" id="hsc:HVS_00175"/>
<keyword evidence="14" id="KW-1185">Reference proteome</keyword>
<dbReference type="PANTHER" id="PTHR43527:SF2">
    <property type="entry name" value="4-DIPHOSPHOCYTIDYL-2-C-METHYL-D-ERYTHRITOL KINASE, CHLOROPLASTIC"/>
    <property type="match status" value="1"/>
</dbReference>
<dbReference type="RefSeq" id="WP_101304015.1">
    <property type="nucleotide sequence ID" value="NZ_CP025197.1"/>
</dbReference>
<dbReference type="AlphaFoldDB" id="A0A2K9EA67"/>
<dbReference type="GO" id="GO:0005524">
    <property type="term" value="F:ATP binding"/>
    <property type="evidence" value="ECO:0007669"/>
    <property type="project" value="UniProtKB-UniRule"/>
</dbReference>
<keyword evidence="7 9" id="KW-0067">ATP-binding</keyword>
<evidence type="ECO:0000259" key="10">
    <source>
        <dbReference type="Pfam" id="PF00288"/>
    </source>
</evidence>
<feature type="active site" evidence="9">
    <location>
        <position position="140"/>
    </location>
</feature>
<dbReference type="NCBIfam" id="TIGR00154">
    <property type="entry name" value="ispE"/>
    <property type="match status" value="1"/>
</dbReference>
<name>A0A2K9EA67_9FIRM</name>
<proteinExistence type="inferred from homology"/>
<dbReference type="Proteomes" id="UP000239720">
    <property type="component" value="Unassembled WGS sequence"/>
</dbReference>
<evidence type="ECO:0000313" key="14">
    <source>
        <dbReference type="Proteomes" id="UP000233534"/>
    </source>
</evidence>
<dbReference type="InterPro" id="IPR020568">
    <property type="entry name" value="Ribosomal_Su5_D2-typ_SF"/>
</dbReference>
<comment type="pathway">
    <text evidence="9">Isoprenoid biosynthesis; isopentenyl diphosphate biosynthesis via DXP pathway; isopentenyl diphosphate from 1-deoxy-D-xylulose 5-phosphate: step 3/6.</text>
</comment>
<dbReference type="PRINTS" id="PR00958">
    <property type="entry name" value="HOMSERKINASE"/>
</dbReference>
<dbReference type="GO" id="GO:0050515">
    <property type="term" value="F:4-(cytidine 5'-diphospho)-2-C-methyl-D-erythritol kinase activity"/>
    <property type="evidence" value="ECO:0007669"/>
    <property type="project" value="UniProtKB-UniRule"/>
</dbReference>
<comment type="function">
    <text evidence="9">Catalyzes the phosphorylation of the position 2 hydroxy group of 4-diphosphocytidyl-2C-methyl-D-erythritol.</text>
</comment>
<evidence type="ECO:0000256" key="7">
    <source>
        <dbReference type="ARBA" id="ARBA00022840"/>
    </source>
</evidence>
<feature type="domain" description="GHMP kinase N-terminal" evidence="10">
    <location>
        <begin position="70"/>
        <end position="148"/>
    </location>
</feature>
<keyword evidence="6 9" id="KW-0418">Kinase</keyword>
<evidence type="ECO:0000259" key="11">
    <source>
        <dbReference type="Pfam" id="PF08544"/>
    </source>
</evidence>
<keyword evidence="4 9" id="KW-0808">Transferase</keyword>
<organism evidence="12 14">
    <name type="scientific">Acetivibrio saccincola</name>
    <dbReference type="NCBI Taxonomy" id="1677857"/>
    <lineage>
        <taxon>Bacteria</taxon>
        <taxon>Bacillati</taxon>
        <taxon>Bacillota</taxon>
        <taxon>Clostridia</taxon>
        <taxon>Eubacteriales</taxon>
        <taxon>Oscillospiraceae</taxon>
        <taxon>Acetivibrio</taxon>
    </lineage>
</organism>
<comment type="similarity">
    <text evidence="1 9">Belongs to the GHMP kinase family. IspE subfamily.</text>
</comment>
<feature type="binding site" evidence="9">
    <location>
        <begin position="98"/>
        <end position="108"/>
    </location>
    <ligand>
        <name>ATP</name>
        <dbReference type="ChEBI" id="CHEBI:30616"/>
    </ligand>
</feature>
<feature type="domain" description="GHMP kinase C-terminal" evidence="11">
    <location>
        <begin position="203"/>
        <end position="276"/>
    </location>
</feature>
<dbReference type="Pfam" id="PF08544">
    <property type="entry name" value="GHMP_kinases_C"/>
    <property type="match status" value="1"/>
</dbReference>
<comment type="catalytic activity">
    <reaction evidence="9">
        <text>4-CDP-2-C-methyl-D-erythritol + ATP = 4-CDP-2-C-methyl-D-erythritol 2-phosphate + ADP + H(+)</text>
        <dbReference type="Rhea" id="RHEA:18437"/>
        <dbReference type="ChEBI" id="CHEBI:15378"/>
        <dbReference type="ChEBI" id="CHEBI:30616"/>
        <dbReference type="ChEBI" id="CHEBI:57823"/>
        <dbReference type="ChEBI" id="CHEBI:57919"/>
        <dbReference type="ChEBI" id="CHEBI:456216"/>
        <dbReference type="EC" id="2.7.1.148"/>
    </reaction>
</comment>
<dbReference type="Proteomes" id="UP000233534">
    <property type="component" value="Chromosome"/>
</dbReference>
<evidence type="ECO:0000313" key="15">
    <source>
        <dbReference type="Proteomes" id="UP000239720"/>
    </source>
</evidence>
<reference evidence="12 14" key="1">
    <citation type="submission" date="2017-12" db="EMBL/GenBank/DDBJ databases">
        <title>Complete genome sequence of Herbivorax saccincola GGR1, a novel Cellulosome-producing hydrolytic bacterium in a thermophilic biogas plant, established by Illumina and Nanopore MinION sequencing.</title>
        <authorList>
            <person name="Pechtl A."/>
            <person name="Ruckert C."/>
            <person name="Koeck D.E."/>
            <person name="Maus I."/>
            <person name="Winkler A."/>
            <person name="Kalinowski J."/>
            <person name="Puhler A."/>
            <person name="Schwarz W.W."/>
            <person name="Zverlov V.V."/>
            <person name="Schluter A."/>
            <person name="Liebl W."/>
        </authorList>
    </citation>
    <scope>NUCLEOTIDE SEQUENCE [LARGE SCALE GENOMIC DNA]</scope>
    <source>
        <strain evidence="12">GGR1</strain>
        <strain evidence="14">SR1</strain>
    </source>
</reference>
<dbReference type="InterPro" id="IPR004424">
    <property type="entry name" value="IspE"/>
</dbReference>
<reference evidence="13 15" key="2">
    <citation type="journal article" date="2018" name="Syst. Appl. Microbiol.">
        <title>Characterization and high-quality draft genome sequence of Herbivorax saccincola A7, an anaerobic, alkaliphilic, thermophilic, cellulolytic, and xylanolytic bacterium.</title>
        <authorList>
            <person name="Aikawa S."/>
            <person name="Baramee S."/>
            <person name="Sermsathanaswadi J."/>
            <person name="Thianheng P."/>
            <person name="Tachaapaikoon C."/>
            <person name="Shikata A."/>
            <person name="Waeonukul R."/>
            <person name="Pason P."/>
            <person name="Ratanakhanokchai K."/>
            <person name="Kosugi A."/>
        </authorList>
    </citation>
    <scope>NUCLEOTIDE SEQUENCE [LARGE SCALE GENOMIC DNA]</scope>
    <source>
        <strain evidence="13 15">A7</strain>
    </source>
</reference>
<evidence type="ECO:0000256" key="2">
    <source>
        <dbReference type="ARBA" id="ARBA00012052"/>
    </source>
</evidence>
<dbReference type="SUPFAM" id="SSF55060">
    <property type="entry name" value="GHMP Kinase, C-terminal domain"/>
    <property type="match status" value="1"/>
</dbReference>
<dbReference type="InterPro" id="IPR013750">
    <property type="entry name" value="GHMP_kinase_C_dom"/>
</dbReference>
<dbReference type="InterPro" id="IPR006204">
    <property type="entry name" value="GHMP_kinase_N_dom"/>
</dbReference>
<evidence type="ECO:0000256" key="8">
    <source>
        <dbReference type="ARBA" id="ARBA00032554"/>
    </source>
</evidence>
<keyword evidence="5 9" id="KW-0547">Nucleotide-binding</keyword>
<evidence type="ECO:0000256" key="6">
    <source>
        <dbReference type="ARBA" id="ARBA00022777"/>
    </source>
</evidence>
<dbReference type="EMBL" id="NEMB01000003">
    <property type="protein sequence ID" value="PQQ68234.1"/>
    <property type="molecule type" value="Genomic_DNA"/>
</dbReference>
<dbReference type="GO" id="GO:0016114">
    <property type="term" value="P:terpenoid biosynthetic process"/>
    <property type="evidence" value="ECO:0007669"/>
    <property type="project" value="UniProtKB-UniRule"/>
</dbReference>
<feature type="active site" evidence="9">
    <location>
        <position position="11"/>
    </location>
</feature>